<dbReference type="AlphaFoldDB" id="A0A916Y9E1"/>
<dbReference type="InterPro" id="IPR001509">
    <property type="entry name" value="Epimerase_deHydtase"/>
</dbReference>
<dbReference type="Pfam" id="PF01370">
    <property type="entry name" value="Epimerase"/>
    <property type="match status" value="1"/>
</dbReference>
<dbReference type="PRINTS" id="PR01713">
    <property type="entry name" value="NUCEPIMERASE"/>
</dbReference>
<organism evidence="3 4">
    <name type="scientific">Flavobacterium orientale</name>
    <dbReference type="NCBI Taxonomy" id="1756020"/>
    <lineage>
        <taxon>Bacteria</taxon>
        <taxon>Pseudomonadati</taxon>
        <taxon>Bacteroidota</taxon>
        <taxon>Flavobacteriia</taxon>
        <taxon>Flavobacteriales</taxon>
        <taxon>Flavobacteriaceae</taxon>
        <taxon>Flavobacterium</taxon>
    </lineage>
</organism>
<dbReference type="Proteomes" id="UP000625735">
    <property type="component" value="Unassembled WGS sequence"/>
</dbReference>
<name>A0A916Y9E1_9FLAO</name>
<reference evidence="3" key="2">
    <citation type="submission" date="2020-09" db="EMBL/GenBank/DDBJ databases">
        <authorList>
            <person name="Sun Q."/>
            <person name="Zhou Y."/>
        </authorList>
    </citation>
    <scope>NUCLEOTIDE SEQUENCE</scope>
    <source>
        <strain evidence="3">CGMCC 1.12506</strain>
    </source>
</reference>
<dbReference type="Gene3D" id="3.40.50.720">
    <property type="entry name" value="NAD(P)-binding Rossmann-like Domain"/>
    <property type="match status" value="1"/>
</dbReference>
<dbReference type="InterPro" id="IPR036291">
    <property type="entry name" value="NAD(P)-bd_dom_sf"/>
</dbReference>
<keyword evidence="1" id="KW-0520">NAD</keyword>
<dbReference type="SUPFAM" id="SSF51735">
    <property type="entry name" value="NAD(P)-binding Rossmann-fold domains"/>
    <property type="match status" value="1"/>
</dbReference>
<dbReference type="PANTHER" id="PTHR43574">
    <property type="entry name" value="EPIMERASE-RELATED"/>
    <property type="match status" value="1"/>
</dbReference>
<gene>
    <name evidence="3" type="ORF">GCM10011343_27690</name>
</gene>
<protein>
    <submittedName>
        <fullName evidence="3">NAD-dependent epimerase</fullName>
    </submittedName>
</protein>
<feature type="domain" description="NAD-dependent epimerase/dehydratase" evidence="2">
    <location>
        <begin position="3"/>
        <end position="265"/>
    </location>
</feature>
<dbReference type="CDD" id="cd05253">
    <property type="entry name" value="UDP_GE_SDE_e"/>
    <property type="match status" value="1"/>
</dbReference>
<sequence length="338" mass="38208">MTILVTGAAGFIGFHLTQQLLTKGFDVVGLDNLNDYYDPQLKYDRLGQLGIAQEDIKQNVTCGSFNYANFKFIACDLANRQVMEALFAKHHFDLVVNLAAQAGVRYSLEAPFQYIDSNVTGFLNILECCRHYKVKKLVYASSSSVYGLNDKVPFETTDAVDHPISLYAASKKANELMAHTYSHLFGIQTIGLRFFTVYGPWGRPDMAMFLFTDAILNNRPIKVFNEGNLSRDFTYIDDIVGGMLSIIETLKTDQWKPPYALYNIGNSKPVKLLDFIEAIEKTTGRTAQKEYLPMQPGDVAQTWADVSDLTRDFGYTPNTPISEGVEAFVSWYREYYNR</sequence>
<evidence type="ECO:0000256" key="1">
    <source>
        <dbReference type="ARBA" id="ARBA00023027"/>
    </source>
</evidence>
<accession>A0A916Y9E1</accession>
<evidence type="ECO:0000313" key="3">
    <source>
        <dbReference type="EMBL" id="GGD36305.1"/>
    </source>
</evidence>
<dbReference type="EMBL" id="BMFG01000017">
    <property type="protein sequence ID" value="GGD36305.1"/>
    <property type="molecule type" value="Genomic_DNA"/>
</dbReference>
<evidence type="ECO:0000259" key="2">
    <source>
        <dbReference type="Pfam" id="PF01370"/>
    </source>
</evidence>
<reference evidence="3" key="1">
    <citation type="journal article" date="2014" name="Int. J. Syst. Evol. Microbiol.">
        <title>Complete genome sequence of Corynebacterium casei LMG S-19264T (=DSM 44701T), isolated from a smear-ripened cheese.</title>
        <authorList>
            <consortium name="US DOE Joint Genome Institute (JGI-PGF)"/>
            <person name="Walter F."/>
            <person name="Albersmeier A."/>
            <person name="Kalinowski J."/>
            <person name="Ruckert C."/>
        </authorList>
    </citation>
    <scope>NUCLEOTIDE SEQUENCE</scope>
    <source>
        <strain evidence="3">CGMCC 1.12506</strain>
    </source>
</reference>
<comment type="caution">
    <text evidence="3">The sequence shown here is derived from an EMBL/GenBank/DDBJ whole genome shotgun (WGS) entry which is preliminary data.</text>
</comment>
<proteinExistence type="predicted"/>
<dbReference type="RefSeq" id="WP_188363204.1">
    <property type="nucleotide sequence ID" value="NZ_BMFG01000017.1"/>
</dbReference>
<keyword evidence="4" id="KW-1185">Reference proteome</keyword>
<evidence type="ECO:0000313" key="4">
    <source>
        <dbReference type="Proteomes" id="UP000625735"/>
    </source>
</evidence>